<gene>
    <name evidence="1" type="ORF">ERX35_007980</name>
    <name evidence="2" type="ORF">KFV11_08595</name>
</gene>
<evidence type="ECO:0000313" key="3">
    <source>
        <dbReference type="Proteomes" id="UP000295735"/>
    </source>
</evidence>
<sequence length="104" mass="12134">MNETIKKSLSMKNEWIENNKEKVLKQLDKDILKAGAKGRTYLEYRSHMPGTPDCITAFMVGNIKIMAQMINENYGDDVVVMYDTHQSEYHDIQLKMDWSKSDDK</sequence>
<dbReference type="KEGG" id="mequ:KFV11_08595"/>
<dbReference type="RefSeq" id="WP_149459403.1">
    <property type="nucleotide sequence ID" value="NZ_CP073809.1"/>
</dbReference>
<reference evidence="2" key="2">
    <citation type="submission" date="2021-04" db="EMBL/GenBank/DDBJ databases">
        <title>Complete Genome Sequences of Macrococcus spp. from dog and cattle.</title>
        <authorList>
            <person name="Schwendener S."/>
            <person name="Perreten V."/>
        </authorList>
    </citation>
    <scope>NUCLEOTIDE SEQUENCE</scope>
    <source>
        <strain evidence="2">Epi0143-OL</strain>
    </source>
</reference>
<dbReference type="Proteomes" id="UP000295735">
    <property type="component" value="Unassembled WGS sequence"/>
</dbReference>
<proteinExistence type="predicted"/>
<organism evidence="2 4">
    <name type="scientific">Macrococcus equipercicus</name>
    <dbReference type="NCBI Taxonomy" id="69967"/>
    <lineage>
        <taxon>Bacteria</taxon>
        <taxon>Bacillati</taxon>
        <taxon>Bacillota</taxon>
        <taxon>Bacilli</taxon>
        <taxon>Bacillales</taxon>
        <taxon>Staphylococcaceae</taxon>
        <taxon>Macrococcus</taxon>
    </lineage>
</organism>
<dbReference type="EMBL" id="CP073809">
    <property type="protein sequence ID" value="UTH13317.1"/>
    <property type="molecule type" value="Genomic_DNA"/>
</dbReference>
<dbReference type="Proteomes" id="UP001057381">
    <property type="component" value="Chromosome"/>
</dbReference>
<name>A0A9Q9F0X7_9STAP</name>
<evidence type="ECO:0000313" key="4">
    <source>
        <dbReference type="Proteomes" id="UP001057381"/>
    </source>
</evidence>
<accession>A0A9Q9F0X7</accession>
<dbReference type="EMBL" id="SCWC02000005">
    <property type="protein sequence ID" value="KAA1039144.1"/>
    <property type="molecule type" value="Genomic_DNA"/>
</dbReference>
<reference evidence="1 3" key="1">
    <citation type="submission" date="2019-09" db="EMBL/GenBank/DDBJ databases">
        <authorList>
            <person name="Mazhar S."/>
            <person name="Altermann E."/>
            <person name="Hill C."/>
            <person name="Mcauliffe O."/>
        </authorList>
    </citation>
    <scope>NUCLEOTIDE SEQUENCE [LARGE SCALE GENOMIC DNA]</scope>
    <source>
        <strain evidence="1 3">ATCC 51831</strain>
    </source>
</reference>
<evidence type="ECO:0000313" key="2">
    <source>
        <dbReference type="EMBL" id="UTH13317.1"/>
    </source>
</evidence>
<evidence type="ECO:0000313" key="1">
    <source>
        <dbReference type="EMBL" id="KAA1039144.1"/>
    </source>
</evidence>
<keyword evidence="3" id="KW-1185">Reference proteome</keyword>
<dbReference type="AlphaFoldDB" id="A0A9Q9F0X7"/>
<protein>
    <submittedName>
        <fullName evidence="2">Uncharacterized protein</fullName>
    </submittedName>
</protein>